<feature type="repeat" description="ANK" evidence="2">
    <location>
        <begin position="93"/>
        <end position="125"/>
    </location>
</feature>
<dbReference type="PANTHER" id="PTHR24179">
    <property type="entry name" value="PROTEIN PHOSPHATASE 1 REGULATORY SUBUNIT 12"/>
    <property type="match status" value="1"/>
</dbReference>
<dbReference type="Proteomes" id="UP001381693">
    <property type="component" value="Unassembled WGS sequence"/>
</dbReference>
<reference evidence="4 5" key="1">
    <citation type="submission" date="2023-11" db="EMBL/GenBank/DDBJ databases">
        <title>Halocaridina rubra genome assembly.</title>
        <authorList>
            <person name="Smith C."/>
        </authorList>
    </citation>
    <scope>NUCLEOTIDE SEQUENCE [LARGE SCALE GENOMIC DNA]</scope>
    <source>
        <strain evidence="4">EP-1</strain>
        <tissue evidence="4">Whole</tissue>
    </source>
</reference>
<dbReference type="InterPro" id="IPR002110">
    <property type="entry name" value="Ankyrin_rpt"/>
</dbReference>
<dbReference type="PRINTS" id="PR01415">
    <property type="entry name" value="ANKYRIN"/>
</dbReference>
<protein>
    <submittedName>
        <fullName evidence="4">Uncharacterized protein</fullName>
    </submittedName>
</protein>
<keyword evidence="5" id="KW-1185">Reference proteome</keyword>
<dbReference type="SMART" id="SM00248">
    <property type="entry name" value="ANK"/>
    <property type="match status" value="2"/>
</dbReference>
<name>A0AAN8WJP3_HALRR</name>
<dbReference type="PANTHER" id="PTHR24179:SF29">
    <property type="entry name" value="LD46604P"/>
    <property type="match status" value="1"/>
</dbReference>
<dbReference type="InterPro" id="IPR036770">
    <property type="entry name" value="Ankyrin_rpt-contain_sf"/>
</dbReference>
<dbReference type="GO" id="GO:0005737">
    <property type="term" value="C:cytoplasm"/>
    <property type="evidence" value="ECO:0007669"/>
    <property type="project" value="TreeGrafter"/>
</dbReference>
<dbReference type="GO" id="GO:0004857">
    <property type="term" value="F:enzyme inhibitor activity"/>
    <property type="evidence" value="ECO:0007669"/>
    <property type="project" value="TreeGrafter"/>
</dbReference>
<evidence type="ECO:0000313" key="5">
    <source>
        <dbReference type="Proteomes" id="UP001381693"/>
    </source>
</evidence>
<dbReference type="Pfam" id="PF12796">
    <property type="entry name" value="Ank_2"/>
    <property type="match status" value="1"/>
</dbReference>
<dbReference type="InterPro" id="IPR051226">
    <property type="entry name" value="PP1_Regulatory_Subunit"/>
</dbReference>
<dbReference type="PROSITE" id="PS50088">
    <property type="entry name" value="ANK_REPEAT"/>
    <property type="match status" value="2"/>
</dbReference>
<keyword evidence="2" id="KW-0040">ANK repeat</keyword>
<comment type="caution">
    <text evidence="4">The sequence shown here is derived from an EMBL/GenBank/DDBJ whole genome shotgun (WGS) entry which is preliminary data.</text>
</comment>
<organism evidence="4 5">
    <name type="scientific">Halocaridina rubra</name>
    <name type="common">Hawaiian red shrimp</name>
    <dbReference type="NCBI Taxonomy" id="373956"/>
    <lineage>
        <taxon>Eukaryota</taxon>
        <taxon>Metazoa</taxon>
        <taxon>Ecdysozoa</taxon>
        <taxon>Arthropoda</taxon>
        <taxon>Crustacea</taxon>
        <taxon>Multicrustacea</taxon>
        <taxon>Malacostraca</taxon>
        <taxon>Eumalacostraca</taxon>
        <taxon>Eucarida</taxon>
        <taxon>Decapoda</taxon>
        <taxon>Pleocyemata</taxon>
        <taxon>Caridea</taxon>
        <taxon>Atyoidea</taxon>
        <taxon>Atyidae</taxon>
        <taxon>Halocaridina</taxon>
    </lineage>
</organism>
<dbReference type="Gene3D" id="1.25.40.20">
    <property type="entry name" value="Ankyrin repeat-containing domain"/>
    <property type="match status" value="1"/>
</dbReference>
<dbReference type="GO" id="GO:0019208">
    <property type="term" value="F:phosphatase regulator activity"/>
    <property type="evidence" value="ECO:0007669"/>
    <property type="project" value="TreeGrafter"/>
</dbReference>
<dbReference type="PROSITE" id="PS50297">
    <property type="entry name" value="ANK_REP_REGION"/>
    <property type="match status" value="2"/>
</dbReference>
<gene>
    <name evidence="4" type="ORF">SK128_013227</name>
</gene>
<dbReference type="EMBL" id="JAXCGZ010020867">
    <property type="protein sequence ID" value="KAK7065156.1"/>
    <property type="molecule type" value="Genomic_DNA"/>
</dbReference>
<dbReference type="AlphaFoldDB" id="A0AAN8WJP3"/>
<keyword evidence="1" id="KW-0677">Repeat</keyword>
<feature type="compositionally biased region" description="Acidic residues" evidence="3">
    <location>
        <begin position="221"/>
        <end position="233"/>
    </location>
</feature>
<dbReference type="SUPFAM" id="SSF48403">
    <property type="entry name" value="Ankyrin repeat"/>
    <property type="match status" value="1"/>
</dbReference>
<feature type="repeat" description="ANK" evidence="2">
    <location>
        <begin position="60"/>
        <end position="92"/>
    </location>
</feature>
<evidence type="ECO:0000256" key="3">
    <source>
        <dbReference type="SAM" id="MobiDB-lite"/>
    </source>
</evidence>
<accession>A0AAN8WJP3</accession>
<feature type="region of interest" description="Disordered" evidence="3">
    <location>
        <begin position="210"/>
        <end position="242"/>
    </location>
</feature>
<proteinExistence type="predicted"/>
<evidence type="ECO:0000256" key="1">
    <source>
        <dbReference type="ARBA" id="ARBA00022737"/>
    </source>
</evidence>
<evidence type="ECO:0000256" key="2">
    <source>
        <dbReference type="PROSITE-ProRule" id="PRU00023"/>
    </source>
</evidence>
<evidence type="ECO:0000313" key="4">
    <source>
        <dbReference type="EMBL" id="KAK7065156.1"/>
    </source>
</evidence>
<sequence length="242" mass="27304">MPLDIAEDEVIRQYLENEMVKQGLTEGRLDDIRGGTHDQMLKDVNYILSTKGDINQPLDQGGTLLHIAIANGYNDIVQHLLDNKASFNSRDEDGWEPVHVAAYWSNENALNMLLKEGADINALTDYGETPLSLCDDTDIKEYITMKLSDLSLKYGSLKSYTLPEVQRPLKMNISGKDSEEELTTRFDDYEDSVSDTLIFNLSTITHSQKSMKLAEDYNNNDNEDNSDDNDEADKDPSNCTYS</sequence>